<gene>
    <name evidence="2" type="ORF">IHE70_19185</name>
</gene>
<comment type="caution">
    <text evidence="2">The sequence shown here is derived from an EMBL/GenBank/DDBJ whole genome shotgun (WGS) entry which is preliminary data.</text>
</comment>
<evidence type="ECO:0000259" key="1">
    <source>
        <dbReference type="Pfam" id="PF07883"/>
    </source>
</evidence>
<dbReference type="AlphaFoldDB" id="A0A927L7A1"/>
<reference evidence="2" key="1">
    <citation type="submission" date="2020-09" db="EMBL/GenBank/DDBJ databases">
        <title>Streptomyces canutascabiei sp. nov., which causes potato common scab and is distributed across the world.</title>
        <authorList>
            <person name="Nguyen H.P."/>
            <person name="Weisberg A.J."/>
            <person name="Chang J.H."/>
            <person name="Clarke C.R."/>
        </authorList>
    </citation>
    <scope>NUCLEOTIDE SEQUENCE</scope>
    <source>
        <strain evidence="2">ID-01-6.2a</strain>
    </source>
</reference>
<dbReference type="InterPro" id="IPR013096">
    <property type="entry name" value="Cupin_2"/>
</dbReference>
<dbReference type="InterPro" id="IPR014710">
    <property type="entry name" value="RmlC-like_jellyroll"/>
</dbReference>
<dbReference type="CDD" id="cd02215">
    <property type="entry name" value="cupin_QDO_N_C"/>
    <property type="match status" value="1"/>
</dbReference>
<dbReference type="Proteomes" id="UP000661025">
    <property type="component" value="Unassembled WGS sequence"/>
</dbReference>
<proteinExistence type="predicted"/>
<dbReference type="Pfam" id="PF07883">
    <property type="entry name" value="Cupin_2"/>
    <property type="match status" value="1"/>
</dbReference>
<dbReference type="PANTHER" id="PTHR36440">
    <property type="entry name" value="PUTATIVE (AFU_ORTHOLOGUE AFUA_8G07350)-RELATED"/>
    <property type="match status" value="1"/>
</dbReference>
<name>A0A927L7A1_9ACTN</name>
<dbReference type="Gene3D" id="2.60.120.10">
    <property type="entry name" value="Jelly Rolls"/>
    <property type="match status" value="1"/>
</dbReference>
<dbReference type="PANTHER" id="PTHR36440:SF1">
    <property type="entry name" value="PUTATIVE (AFU_ORTHOLOGUE AFUA_8G07350)-RELATED"/>
    <property type="match status" value="1"/>
</dbReference>
<dbReference type="GeneID" id="79936273"/>
<dbReference type="InterPro" id="IPR053146">
    <property type="entry name" value="QDO-like"/>
</dbReference>
<dbReference type="EMBL" id="JACYXT010000007">
    <property type="protein sequence ID" value="MBD9725304.1"/>
    <property type="molecule type" value="Genomic_DNA"/>
</dbReference>
<accession>A0A927L7A1</accession>
<evidence type="ECO:0000313" key="3">
    <source>
        <dbReference type="Proteomes" id="UP000661025"/>
    </source>
</evidence>
<dbReference type="RefSeq" id="WP_086798863.1">
    <property type="nucleotide sequence ID" value="NZ_CP119182.1"/>
</dbReference>
<feature type="domain" description="Cupin type-2" evidence="1">
    <location>
        <begin position="66"/>
        <end position="119"/>
    </location>
</feature>
<dbReference type="SUPFAM" id="SSF51182">
    <property type="entry name" value="RmlC-like cupins"/>
    <property type="match status" value="1"/>
</dbReference>
<dbReference type="InterPro" id="IPR011051">
    <property type="entry name" value="RmlC_Cupin_sf"/>
</dbReference>
<protein>
    <submittedName>
        <fullName evidence="2">Quercetin 2,3-dioxygenase</fullName>
    </submittedName>
</protein>
<sequence>MTDEGTRIPGYISLDKVGKGAPYVLRAGEGEHIAVRSSLRTLLTRQEDTEGHMGLTYCEGDTAPPTPPHYHHDTTEGVYVLSGVLRVWQDDRKGNRIVTDLHPGDFGLLPTGWAHSWAFAAPKTRFIAFYAPGGFEGTLHYLDPHGAPTAEQLGETEKRFDVVWMPDYPLIQESEKTG</sequence>
<organism evidence="2 3">
    <name type="scientific">Streptomyces caniscabiei</name>
    <dbReference type="NCBI Taxonomy" id="2746961"/>
    <lineage>
        <taxon>Bacteria</taxon>
        <taxon>Bacillati</taxon>
        <taxon>Actinomycetota</taxon>
        <taxon>Actinomycetes</taxon>
        <taxon>Kitasatosporales</taxon>
        <taxon>Streptomycetaceae</taxon>
        <taxon>Streptomyces</taxon>
    </lineage>
</organism>
<evidence type="ECO:0000313" key="2">
    <source>
        <dbReference type="EMBL" id="MBD9725304.1"/>
    </source>
</evidence>